<name>A0ABR2DBM5_9ROSI</name>
<gene>
    <name evidence="2" type="ORF">V6N12_057344</name>
</gene>
<reference evidence="2 3" key="1">
    <citation type="journal article" date="2024" name="G3 (Bethesda)">
        <title>Genome assembly of Hibiscus sabdariffa L. provides insights into metabolisms of medicinal natural products.</title>
        <authorList>
            <person name="Kim T."/>
        </authorList>
    </citation>
    <scope>NUCLEOTIDE SEQUENCE [LARGE SCALE GENOMIC DNA]</scope>
    <source>
        <strain evidence="2">TK-2024</strain>
        <tissue evidence="2">Old leaves</tissue>
    </source>
</reference>
<evidence type="ECO:0000313" key="2">
    <source>
        <dbReference type="EMBL" id="KAK8534700.1"/>
    </source>
</evidence>
<organism evidence="2 3">
    <name type="scientific">Hibiscus sabdariffa</name>
    <name type="common">roselle</name>
    <dbReference type="NCBI Taxonomy" id="183260"/>
    <lineage>
        <taxon>Eukaryota</taxon>
        <taxon>Viridiplantae</taxon>
        <taxon>Streptophyta</taxon>
        <taxon>Embryophyta</taxon>
        <taxon>Tracheophyta</taxon>
        <taxon>Spermatophyta</taxon>
        <taxon>Magnoliopsida</taxon>
        <taxon>eudicotyledons</taxon>
        <taxon>Gunneridae</taxon>
        <taxon>Pentapetalae</taxon>
        <taxon>rosids</taxon>
        <taxon>malvids</taxon>
        <taxon>Malvales</taxon>
        <taxon>Malvaceae</taxon>
        <taxon>Malvoideae</taxon>
        <taxon>Hibiscus</taxon>
    </lineage>
</organism>
<dbReference type="Proteomes" id="UP001472677">
    <property type="component" value="Unassembled WGS sequence"/>
</dbReference>
<comment type="caution">
    <text evidence="2">The sequence shown here is derived from an EMBL/GenBank/DDBJ whole genome shotgun (WGS) entry which is preliminary data.</text>
</comment>
<keyword evidence="3" id="KW-1185">Reference proteome</keyword>
<dbReference type="EMBL" id="JBBPBM010000031">
    <property type="protein sequence ID" value="KAK8534700.1"/>
    <property type="molecule type" value="Genomic_DNA"/>
</dbReference>
<evidence type="ECO:0000313" key="3">
    <source>
        <dbReference type="Proteomes" id="UP001472677"/>
    </source>
</evidence>
<proteinExistence type="predicted"/>
<evidence type="ECO:0000256" key="1">
    <source>
        <dbReference type="SAM" id="MobiDB-lite"/>
    </source>
</evidence>
<accession>A0ABR2DBM5</accession>
<sequence>MFKAREGNKGKEALLIAVGREVRKCVREWRVESALLNERERECNGSLEEERKGEREEKKGLEEKREEDRGGKEMRVLEEVMRDLSSLGMGLWLLPPLMKNEATAKQLEKQQSNCTDTNK</sequence>
<protein>
    <submittedName>
        <fullName evidence="2">Uncharacterized protein</fullName>
    </submittedName>
</protein>
<feature type="region of interest" description="Disordered" evidence="1">
    <location>
        <begin position="40"/>
        <end position="73"/>
    </location>
</feature>